<feature type="domain" description="Reverse transcriptase" evidence="9">
    <location>
        <begin position="225"/>
        <end position="404"/>
    </location>
</feature>
<evidence type="ECO:0000256" key="2">
    <source>
        <dbReference type="ARBA" id="ARBA00022679"/>
    </source>
</evidence>
<dbReference type="FunFam" id="3.30.70.270:FF:000020">
    <property type="entry name" value="Transposon Tf2-6 polyprotein-like Protein"/>
    <property type="match status" value="1"/>
</dbReference>
<dbReference type="AlphaFoldDB" id="A0A087HFG6"/>
<evidence type="ECO:0000256" key="4">
    <source>
        <dbReference type="ARBA" id="ARBA00022722"/>
    </source>
</evidence>
<dbReference type="FunFam" id="3.10.10.10:FF:000007">
    <property type="entry name" value="Retrovirus-related Pol polyprotein from transposon 17.6-like Protein"/>
    <property type="match status" value="1"/>
</dbReference>
<dbReference type="PANTHER" id="PTHR37984">
    <property type="entry name" value="PROTEIN CBG26694"/>
    <property type="match status" value="1"/>
</dbReference>
<protein>
    <recommendedName>
        <fullName evidence="9">Reverse transcriptase domain-containing protein</fullName>
    </recommendedName>
</protein>
<dbReference type="eggNOG" id="KOG0017">
    <property type="taxonomic scope" value="Eukaryota"/>
</dbReference>
<dbReference type="Gene3D" id="3.10.20.370">
    <property type="match status" value="1"/>
</dbReference>
<dbReference type="Gene3D" id="3.30.70.270">
    <property type="match status" value="2"/>
</dbReference>
<evidence type="ECO:0000256" key="5">
    <source>
        <dbReference type="ARBA" id="ARBA00022759"/>
    </source>
</evidence>
<keyword evidence="3" id="KW-0548">Nucleotidyltransferase</keyword>
<gene>
    <name evidence="10" type="ordered locus">AALP_Aa2g052000</name>
</gene>
<dbReference type="GO" id="GO:0008233">
    <property type="term" value="F:peptidase activity"/>
    <property type="evidence" value="ECO:0007669"/>
    <property type="project" value="UniProtKB-KW"/>
</dbReference>
<evidence type="ECO:0000313" key="11">
    <source>
        <dbReference type="Proteomes" id="UP000029120"/>
    </source>
</evidence>
<evidence type="ECO:0000256" key="7">
    <source>
        <dbReference type="ARBA" id="ARBA00022918"/>
    </source>
</evidence>
<evidence type="ECO:0000256" key="6">
    <source>
        <dbReference type="ARBA" id="ARBA00022801"/>
    </source>
</evidence>
<evidence type="ECO:0000256" key="8">
    <source>
        <dbReference type="ARBA" id="ARBA00023268"/>
    </source>
</evidence>
<organism evidence="10 11">
    <name type="scientific">Arabis alpina</name>
    <name type="common">Alpine rock-cress</name>
    <dbReference type="NCBI Taxonomy" id="50452"/>
    <lineage>
        <taxon>Eukaryota</taxon>
        <taxon>Viridiplantae</taxon>
        <taxon>Streptophyta</taxon>
        <taxon>Embryophyta</taxon>
        <taxon>Tracheophyta</taxon>
        <taxon>Spermatophyta</taxon>
        <taxon>Magnoliopsida</taxon>
        <taxon>eudicotyledons</taxon>
        <taxon>Gunneridae</taxon>
        <taxon>Pentapetalae</taxon>
        <taxon>rosids</taxon>
        <taxon>malvids</taxon>
        <taxon>Brassicales</taxon>
        <taxon>Brassicaceae</taxon>
        <taxon>Arabideae</taxon>
        <taxon>Arabis</taxon>
    </lineage>
</organism>
<evidence type="ECO:0000259" key="9">
    <source>
        <dbReference type="PROSITE" id="PS50878"/>
    </source>
</evidence>
<sequence>MAQRRAEGLCFRCDEKWHERHHCHRRELSVMMVQEEGPDKEWVEEDETDSDEEGVTVAEMATLSLNSLVGISSPRTMKLKAKMLGTEVVVMIDSGALTTLYRNHWEVELEMQGITVVTDFLPIELGGADVILGIQWLKTLGEINVNWKLQRAKFKVNGQKVTIQGDPELVCAPITLKALCKAIGDEGQGVIVEFGSLQVGQKTKDELSGQPRRVLGEFPQVATMLAAGIFQGSNSPYSSPILLVKKKDGSWRFCVDYKALNKATIPDSFPIPMIDHLLDELHGAKVFSKLDLKAGYHQILVKKEDVPKTAFRTHEGHYEFLEMPFGLSNAPATFQSLMNEVFKKHLRKFVLVFFDDILVYSQTIANHHDHLRTVLGVLEEHQLYANQKKCYFGCESVEYLGHVISAEGVSADPEKISGMEKWPVPRNVKALRGFMGLTGYYWKFVQRYGEIARPLTPLLKKDKFSWGPEANEAFLKLKKAMVTVPFLAMADFIALFVVESNASGVGLGAVLMQHQRLVAYFSQALTERQMLKSIYERELMAIVFAIQKWRHYLLGRRFVVRTVQKRLENKAADALSRREAMPQLFALSVHAAIQLEDICSEVEKDPQLKKLKEEVLRDPSTHPGYVEVQGRLLRQGKLVLPRTSHLVGVILREFHDGKVGGHGGVLKTRRGSKDTEEDWGPVLLARNGD</sequence>
<dbReference type="GO" id="GO:0006508">
    <property type="term" value="P:proteolysis"/>
    <property type="evidence" value="ECO:0007669"/>
    <property type="project" value="UniProtKB-KW"/>
</dbReference>
<dbReference type="Gramene" id="KFK40868">
    <property type="protein sequence ID" value="KFK40868"/>
    <property type="gene ID" value="AALP_AA2G052000"/>
</dbReference>
<keyword evidence="6" id="KW-0378">Hydrolase</keyword>
<keyword evidence="1" id="KW-0645">Protease</keyword>
<dbReference type="EMBL" id="CM002870">
    <property type="protein sequence ID" value="KFK40868.1"/>
    <property type="molecule type" value="Genomic_DNA"/>
</dbReference>
<dbReference type="GO" id="GO:0004519">
    <property type="term" value="F:endonuclease activity"/>
    <property type="evidence" value="ECO:0007669"/>
    <property type="project" value="UniProtKB-KW"/>
</dbReference>
<name>A0A087HFG6_ARAAL</name>
<dbReference type="GO" id="GO:0003964">
    <property type="term" value="F:RNA-directed DNA polymerase activity"/>
    <property type="evidence" value="ECO:0007669"/>
    <property type="project" value="UniProtKB-KW"/>
</dbReference>
<dbReference type="Pfam" id="PF17919">
    <property type="entry name" value="RT_RNaseH_2"/>
    <property type="match status" value="1"/>
</dbReference>
<dbReference type="CDD" id="cd09274">
    <property type="entry name" value="RNase_HI_RT_Ty3"/>
    <property type="match status" value="1"/>
</dbReference>
<dbReference type="Proteomes" id="UP000029120">
    <property type="component" value="Chromosome 2"/>
</dbReference>
<dbReference type="Pfam" id="PF00078">
    <property type="entry name" value="RVT_1"/>
    <property type="match status" value="1"/>
</dbReference>
<keyword evidence="5" id="KW-0255">Endonuclease</keyword>
<dbReference type="SUPFAM" id="SSF56672">
    <property type="entry name" value="DNA/RNA polymerases"/>
    <property type="match status" value="1"/>
</dbReference>
<dbReference type="CDD" id="cd00303">
    <property type="entry name" value="retropepsin_like"/>
    <property type="match status" value="1"/>
</dbReference>
<reference evidence="11" key="1">
    <citation type="journal article" date="2015" name="Nat. Plants">
        <title>Genome expansion of Arabis alpina linked with retrotransposition and reduced symmetric DNA methylation.</title>
        <authorList>
            <person name="Willing E.M."/>
            <person name="Rawat V."/>
            <person name="Mandakova T."/>
            <person name="Maumus F."/>
            <person name="James G.V."/>
            <person name="Nordstroem K.J."/>
            <person name="Becker C."/>
            <person name="Warthmann N."/>
            <person name="Chica C."/>
            <person name="Szarzynska B."/>
            <person name="Zytnicki M."/>
            <person name="Albani M.C."/>
            <person name="Kiefer C."/>
            <person name="Bergonzi S."/>
            <person name="Castaings L."/>
            <person name="Mateos J.L."/>
            <person name="Berns M.C."/>
            <person name="Bujdoso N."/>
            <person name="Piofczyk T."/>
            <person name="de Lorenzo L."/>
            <person name="Barrero-Sicilia C."/>
            <person name="Mateos I."/>
            <person name="Piednoel M."/>
            <person name="Hagmann J."/>
            <person name="Chen-Min-Tao R."/>
            <person name="Iglesias-Fernandez R."/>
            <person name="Schuster S.C."/>
            <person name="Alonso-Blanco C."/>
            <person name="Roudier F."/>
            <person name="Carbonero P."/>
            <person name="Paz-Ares J."/>
            <person name="Davis S.J."/>
            <person name="Pecinka A."/>
            <person name="Quesneville H."/>
            <person name="Colot V."/>
            <person name="Lysak M.A."/>
            <person name="Weigel D."/>
            <person name="Coupland G."/>
            <person name="Schneeberger K."/>
        </authorList>
    </citation>
    <scope>NUCLEOTIDE SEQUENCE [LARGE SCALE GENOMIC DNA]</scope>
    <source>
        <strain evidence="11">cv. Pajares</strain>
    </source>
</reference>
<proteinExistence type="predicted"/>
<evidence type="ECO:0000313" key="10">
    <source>
        <dbReference type="EMBL" id="KFK40868.1"/>
    </source>
</evidence>
<dbReference type="PROSITE" id="PS50878">
    <property type="entry name" value="RT_POL"/>
    <property type="match status" value="1"/>
</dbReference>
<keyword evidence="7" id="KW-0695">RNA-directed DNA polymerase</keyword>
<dbReference type="InterPro" id="IPR050951">
    <property type="entry name" value="Retrovirus_Pol_polyprotein"/>
</dbReference>
<accession>A0A087HFG6</accession>
<keyword evidence="8" id="KW-0511">Multifunctional enzyme</keyword>
<dbReference type="OrthoDB" id="2013610at2759"/>
<dbReference type="InterPro" id="IPR000477">
    <property type="entry name" value="RT_dom"/>
</dbReference>
<dbReference type="InterPro" id="IPR043502">
    <property type="entry name" value="DNA/RNA_pol_sf"/>
</dbReference>
<dbReference type="PANTHER" id="PTHR37984:SF5">
    <property type="entry name" value="PROTEIN NYNRIN-LIKE"/>
    <property type="match status" value="1"/>
</dbReference>
<keyword evidence="2" id="KW-0808">Transferase</keyword>
<evidence type="ECO:0000256" key="1">
    <source>
        <dbReference type="ARBA" id="ARBA00022670"/>
    </source>
</evidence>
<keyword evidence="11" id="KW-1185">Reference proteome</keyword>
<dbReference type="InterPro" id="IPR041577">
    <property type="entry name" value="RT_RNaseH_2"/>
</dbReference>
<dbReference type="CDD" id="cd01647">
    <property type="entry name" value="RT_LTR"/>
    <property type="match status" value="1"/>
</dbReference>
<dbReference type="Gene3D" id="3.10.10.10">
    <property type="entry name" value="HIV Type 1 Reverse Transcriptase, subunit A, domain 1"/>
    <property type="match status" value="1"/>
</dbReference>
<evidence type="ECO:0000256" key="3">
    <source>
        <dbReference type="ARBA" id="ARBA00022695"/>
    </source>
</evidence>
<dbReference type="InterPro" id="IPR043128">
    <property type="entry name" value="Rev_trsase/Diguanyl_cyclase"/>
</dbReference>
<keyword evidence="4" id="KW-0540">Nuclease</keyword>